<dbReference type="GO" id="GO:0000981">
    <property type="term" value="F:DNA-binding transcription factor activity, RNA polymerase II-specific"/>
    <property type="evidence" value="ECO:0007669"/>
    <property type="project" value="TreeGrafter"/>
</dbReference>
<dbReference type="GO" id="GO:0003677">
    <property type="term" value="F:DNA binding"/>
    <property type="evidence" value="ECO:0007669"/>
    <property type="project" value="UniProtKB-KW"/>
</dbReference>
<feature type="compositionally biased region" description="Polar residues" evidence="11">
    <location>
        <begin position="15"/>
        <end position="35"/>
    </location>
</feature>
<comment type="subcellular location">
    <subcellularLocation>
        <location evidence="1">Nucleus</location>
    </subcellularLocation>
</comment>
<dbReference type="FunFam" id="3.30.160.60:FF:000227">
    <property type="entry name" value="fez family zinc finger protein 1"/>
    <property type="match status" value="1"/>
</dbReference>
<feature type="compositionally biased region" description="Polar residues" evidence="11">
    <location>
        <begin position="581"/>
        <end position="590"/>
    </location>
</feature>
<dbReference type="FunFam" id="3.30.160.60:FF:000164">
    <property type="entry name" value="Fez family zinc finger protein 2"/>
    <property type="match status" value="1"/>
</dbReference>
<sequence>MASILGSFSIERIINTSRPGTSQTKSSPDKANSPTARRVIPASHSSNKIHRDLEDLTSVARSAGSKSQLNSIPTIINTVTVTATAKIPTCEEHLPEENLVESTRLSIEEDAGSGKIYTCPQCGKIFTAHYNLTRHMPIHTGARPFVCKVCNKGFRQASTLCRHKIIHTSEKPHVCWTCGKAFNRSSTLNTHSRIHQGFKPFTCEICGKGFHQKGNYKNHKLTHSDEKQYKCHICHKAFHQIYNLSFHMHTHQAQKPFLCQLCGKGFCRNFDLKKHVRKLHPESEGWDHGLHRKPIRINTDKRQQMTYMSEADNGTNPSTRVTPPIIRLLDPSARTGPSHQSNHMRSVGEVMRINRSSEEQLKHRIISDTADLITSSSSDTWCPQSPLNGPSFYMPSPRELSPFSPAAKLAGFFPPNTQDGRVDKKSLDQTGHRNQVLSKTETTPQSSELEWATVLQRLQMSCAWNSPYPSQTLCPPDPNTILTQQLLNFINSKTIPSVASTTADKVPYTGTLGPWSQPFLPSVMRFTQRSPPVDRHLSGPHHTNSMPFCSGLVIPPFRAPFQEASNLYPSTVDRSNPLGLRSSSVRAHLP</sequence>
<feature type="region of interest" description="Disordered" evidence="11">
    <location>
        <begin position="15"/>
        <end position="48"/>
    </location>
</feature>
<evidence type="ECO:0000256" key="8">
    <source>
        <dbReference type="ARBA" id="ARBA00023163"/>
    </source>
</evidence>
<proteinExistence type="predicted"/>
<feature type="domain" description="C2H2-type" evidence="12">
    <location>
        <begin position="201"/>
        <end position="228"/>
    </location>
</feature>
<feature type="domain" description="C2H2-type" evidence="12">
    <location>
        <begin position="173"/>
        <end position="200"/>
    </location>
</feature>
<organism evidence="13 14">
    <name type="scientific">Fasciola hepatica</name>
    <name type="common">Liver fluke</name>
    <dbReference type="NCBI Taxonomy" id="6192"/>
    <lineage>
        <taxon>Eukaryota</taxon>
        <taxon>Metazoa</taxon>
        <taxon>Spiralia</taxon>
        <taxon>Lophotrochozoa</taxon>
        <taxon>Platyhelminthes</taxon>
        <taxon>Trematoda</taxon>
        <taxon>Digenea</taxon>
        <taxon>Plagiorchiida</taxon>
        <taxon>Echinostomata</taxon>
        <taxon>Echinostomatoidea</taxon>
        <taxon>Fasciolidae</taxon>
        <taxon>Fasciola</taxon>
    </lineage>
</organism>
<comment type="caution">
    <text evidence="13">The sequence shown here is derived from an EMBL/GenBank/DDBJ whole genome shotgun (WGS) entry which is preliminary data.</text>
</comment>
<dbReference type="FunFam" id="3.30.160.60:FF:000251">
    <property type="entry name" value="FEZ family zinc finger 2"/>
    <property type="match status" value="1"/>
</dbReference>
<name>A0A4E0RN35_FASHE</name>
<keyword evidence="5" id="KW-0862">Zinc</keyword>
<keyword evidence="6" id="KW-0805">Transcription regulation</keyword>
<feature type="region of interest" description="Disordered" evidence="11">
    <location>
        <begin position="412"/>
        <end position="444"/>
    </location>
</feature>
<dbReference type="Gene3D" id="3.30.160.60">
    <property type="entry name" value="Classic Zinc Finger"/>
    <property type="match status" value="6"/>
</dbReference>
<evidence type="ECO:0000313" key="14">
    <source>
        <dbReference type="Proteomes" id="UP000230066"/>
    </source>
</evidence>
<dbReference type="SMART" id="SM00355">
    <property type="entry name" value="ZnF_C2H2"/>
    <property type="match status" value="6"/>
</dbReference>
<feature type="compositionally biased region" description="Polar residues" evidence="11">
    <location>
        <begin position="432"/>
        <end position="444"/>
    </location>
</feature>
<dbReference type="Proteomes" id="UP000230066">
    <property type="component" value="Unassembled WGS sequence"/>
</dbReference>
<dbReference type="FunFam" id="3.30.160.60:FF:000564">
    <property type="entry name" value="zinc finger protein 699"/>
    <property type="match status" value="1"/>
</dbReference>
<dbReference type="Pfam" id="PF00096">
    <property type="entry name" value="zf-C2H2"/>
    <property type="match status" value="5"/>
</dbReference>
<evidence type="ECO:0000256" key="5">
    <source>
        <dbReference type="ARBA" id="ARBA00022833"/>
    </source>
</evidence>
<feature type="domain" description="C2H2-type" evidence="12">
    <location>
        <begin position="229"/>
        <end position="256"/>
    </location>
</feature>
<feature type="domain" description="C2H2-type" evidence="12">
    <location>
        <begin position="117"/>
        <end position="144"/>
    </location>
</feature>
<keyword evidence="9" id="KW-0539">Nucleus</keyword>
<dbReference type="GO" id="GO:0008270">
    <property type="term" value="F:zinc ion binding"/>
    <property type="evidence" value="ECO:0007669"/>
    <property type="project" value="UniProtKB-KW"/>
</dbReference>
<evidence type="ECO:0000256" key="4">
    <source>
        <dbReference type="ARBA" id="ARBA00022771"/>
    </source>
</evidence>
<feature type="region of interest" description="Disordered" evidence="11">
    <location>
        <begin position="568"/>
        <end position="590"/>
    </location>
</feature>
<evidence type="ECO:0000259" key="12">
    <source>
        <dbReference type="PROSITE" id="PS50157"/>
    </source>
</evidence>
<dbReference type="PANTHER" id="PTHR24394">
    <property type="entry name" value="ZINC FINGER PROTEIN"/>
    <property type="match status" value="1"/>
</dbReference>
<dbReference type="FunFam" id="3.30.160.60:FF:000194">
    <property type="entry name" value="Fez family zinc finger protein 2"/>
    <property type="match status" value="1"/>
</dbReference>
<evidence type="ECO:0000256" key="2">
    <source>
        <dbReference type="ARBA" id="ARBA00022723"/>
    </source>
</evidence>
<evidence type="ECO:0000256" key="7">
    <source>
        <dbReference type="ARBA" id="ARBA00023125"/>
    </source>
</evidence>
<dbReference type="GO" id="GO:0005634">
    <property type="term" value="C:nucleus"/>
    <property type="evidence" value="ECO:0007669"/>
    <property type="project" value="UniProtKB-SubCell"/>
</dbReference>
<evidence type="ECO:0000256" key="1">
    <source>
        <dbReference type="ARBA" id="ARBA00004123"/>
    </source>
</evidence>
<keyword evidence="4 10" id="KW-0863">Zinc-finger</keyword>
<dbReference type="PROSITE" id="PS00028">
    <property type="entry name" value="ZINC_FINGER_C2H2_1"/>
    <property type="match status" value="6"/>
</dbReference>
<keyword evidence="3" id="KW-0677">Repeat</keyword>
<reference evidence="13" key="1">
    <citation type="submission" date="2019-03" db="EMBL/GenBank/DDBJ databases">
        <title>Improved annotation for the trematode Fasciola hepatica.</title>
        <authorList>
            <person name="Choi Y.-J."/>
            <person name="Martin J."/>
            <person name="Mitreva M."/>
        </authorList>
    </citation>
    <scope>NUCLEOTIDE SEQUENCE [LARGE SCALE GENOMIC DNA]</scope>
</reference>
<dbReference type="InterPro" id="IPR036236">
    <property type="entry name" value="Znf_C2H2_sf"/>
</dbReference>
<keyword evidence="7" id="KW-0238">DNA-binding</keyword>
<keyword evidence="14" id="KW-1185">Reference proteome</keyword>
<feature type="compositionally biased region" description="Basic and acidic residues" evidence="11">
    <location>
        <begin position="420"/>
        <end position="431"/>
    </location>
</feature>
<dbReference type="EMBL" id="JXXN02002673">
    <property type="protein sequence ID" value="THD22558.1"/>
    <property type="molecule type" value="Genomic_DNA"/>
</dbReference>
<dbReference type="PROSITE" id="PS50157">
    <property type="entry name" value="ZINC_FINGER_C2H2_2"/>
    <property type="match status" value="6"/>
</dbReference>
<feature type="domain" description="C2H2-type" evidence="12">
    <location>
        <begin position="145"/>
        <end position="172"/>
    </location>
</feature>
<dbReference type="InterPro" id="IPR013087">
    <property type="entry name" value="Znf_C2H2_type"/>
</dbReference>
<evidence type="ECO:0000256" key="11">
    <source>
        <dbReference type="SAM" id="MobiDB-lite"/>
    </source>
</evidence>
<evidence type="ECO:0000313" key="13">
    <source>
        <dbReference type="EMBL" id="THD22558.1"/>
    </source>
</evidence>
<dbReference type="PANTHER" id="PTHR24394:SF29">
    <property type="entry name" value="MYONEURIN"/>
    <property type="match status" value="1"/>
</dbReference>
<dbReference type="FunFam" id="3.30.160.60:FF:000100">
    <property type="entry name" value="Zinc finger 45-like"/>
    <property type="match status" value="1"/>
</dbReference>
<dbReference type="Pfam" id="PF13912">
    <property type="entry name" value="zf-C2H2_6"/>
    <property type="match status" value="1"/>
</dbReference>
<dbReference type="SUPFAM" id="SSF57667">
    <property type="entry name" value="beta-beta-alpha zinc fingers"/>
    <property type="match status" value="3"/>
</dbReference>
<keyword evidence="8" id="KW-0804">Transcription</keyword>
<protein>
    <submittedName>
        <fullName evidence="13">Fez family zinc finger protein 1</fullName>
    </submittedName>
</protein>
<keyword evidence="2" id="KW-0479">Metal-binding</keyword>
<evidence type="ECO:0000256" key="10">
    <source>
        <dbReference type="PROSITE-ProRule" id="PRU00042"/>
    </source>
</evidence>
<gene>
    <name evidence="13" type="ORF">D915_006776</name>
</gene>
<evidence type="ECO:0000256" key="3">
    <source>
        <dbReference type="ARBA" id="ARBA00022737"/>
    </source>
</evidence>
<dbReference type="AlphaFoldDB" id="A0A4E0RN35"/>
<feature type="domain" description="C2H2-type" evidence="12">
    <location>
        <begin position="257"/>
        <end position="285"/>
    </location>
</feature>
<accession>A0A4E0RN35</accession>
<evidence type="ECO:0000256" key="9">
    <source>
        <dbReference type="ARBA" id="ARBA00023242"/>
    </source>
</evidence>
<evidence type="ECO:0000256" key="6">
    <source>
        <dbReference type="ARBA" id="ARBA00023015"/>
    </source>
</evidence>